<accession>A0ABP8ZGT7</accession>
<reference evidence="2" key="1">
    <citation type="journal article" date="2019" name="Int. J. Syst. Evol. Microbiol.">
        <title>The Global Catalogue of Microorganisms (GCM) 10K type strain sequencing project: providing services to taxonomists for standard genome sequencing and annotation.</title>
        <authorList>
            <consortium name="The Broad Institute Genomics Platform"/>
            <consortium name="The Broad Institute Genome Sequencing Center for Infectious Disease"/>
            <person name="Wu L."/>
            <person name="Ma J."/>
        </authorList>
    </citation>
    <scope>NUCLEOTIDE SEQUENCE [LARGE SCALE GENOMIC DNA]</scope>
    <source>
        <strain evidence="2">JCM 18077</strain>
    </source>
</reference>
<evidence type="ECO:0000313" key="1">
    <source>
        <dbReference type="EMBL" id="GAA4756069.1"/>
    </source>
</evidence>
<organism evidence="1 2">
    <name type="scientific">Gordonia alkaliphila</name>
    <dbReference type="NCBI Taxonomy" id="1053547"/>
    <lineage>
        <taxon>Bacteria</taxon>
        <taxon>Bacillati</taxon>
        <taxon>Actinomycetota</taxon>
        <taxon>Actinomycetes</taxon>
        <taxon>Mycobacteriales</taxon>
        <taxon>Gordoniaceae</taxon>
        <taxon>Gordonia</taxon>
    </lineage>
</organism>
<evidence type="ECO:0008006" key="3">
    <source>
        <dbReference type="Google" id="ProtNLM"/>
    </source>
</evidence>
<dbReference type="InterPro" id="IPR027417">
    <property type="entry name" value="P-loop_NTPase"/>
</dbReference>
<protein>
    <recommendedName>
        <fullName evidence="3">ATP-binding protein</fullName>
    </recommendedName>
</protein>
<dbReference type="PANTHER" id="PTHR34301">
    <property type="entry name" value="DNA-BINDING PROTEIN-RELATED"/>
    <property type="match status" value="1"/>
</dbReference>
<gene>
    <name evidence="1" type="ORF">GCM10023217_29950</name>
</gene>
<dbReference type="PANTHER" id="PTHR34301:SF8">
    <property type="entry name" value="ATPASE DOMAIN-CONTAINING PROTEIN"/>
    <property type="match status" value="1"/>
</dbReference>
<dbReference type="SUPFAM" id="SSF52540">
    <property type="entry name" value="P-loop containing nucleoside triphosphate hydrolases"/>
    <property type="match status" value="1"/>
</dbReference>
<name>A0ABP8ZGT7_9ACTN</name>
<proteinExistence type="predicted"/>
<dbReference type="EMBL" id="BAABIE010000015">
    <property type="protein sequence ID" value="GAA4756069.1"/>
    <property type="molecule type" value="Genomic_DNA"/>
</dbReference>
<keyword evidence="2" id="KW-1185">Reference proteome</keyword>
<sequence>MPAQLRRAPKARWNERFQKAGRVLASFTLTADLTGTVQIGYAADATEPGKADHGDLALDLTDVFVAVGEAAADAGRGVVLLFDEIQFLAPAQLEALISAIHKVVQRSLPVTMVGAGLPLIAELVGDAKSYAERLFQFPTIGDLDDRDAREALDGPAKIEGASFESDALELALQITGRYPYFLQELGYAVWGVASGTVITRDDVSDAEALYTAKLDESFFRVRFDRCTNRQKQYLRAMAELGPGKQKAQDVASVLKRESSQVAPIRAELIGMGLLYTPDYGYADFTVPHFESFMLRVMPDLEVIG</sequence>
<evidence type="ECO:0000313" key="2">
    <source>
        <dbReference type="Proteomes" id="UP001500822"/>
    </source>
</evidence>
<dbReference type="Proteomes" id="UP001500822">
    <property type="component" value="Unassembled WGS sequence"/>
</dbReference>
<comment type="caution">
    <text evidence="1">The sequence shown here is derived from an EMBL/GenBank/DDBJ whole genome shotgun (WGS) entry which is preliminary data.</text>
</comment>